<gene>
    <name evidence="1" type="ORF">ACFSKO_18740</name>
</gene>
<dbReference type="Pfam" id="PF05275">
    <property type="entry name" value="CopB"/>
    <property type="match status" value="1"/>
</dbReference>
<organism evidence="1 2">
    <name type="scientific">Kiloniella antarctica</name>
    <dbReference type="NCBI Taxonomy" id="1550907"/>
    <lineage>
        <taxon>Bacteria</taxon>
        <taxon>Pseudomonadati</taxon>
        <taxon>Pseudomonadota</taxon>
        <taxon>Alphaproteobacteria</taxon>
        <taxon>Rhodospirillales</taxon>
        <taxon>Kiloniellaceae</taxon>
        <taxon>Kiloniella</taxon>
    </lineage>
</organism>
<protein>
    <submittedName>
        <fullName evidence="1">Copper resistance protein B</fullName>
    </submittedName>
</protein>
<dbReference type="RefSeq" id="WP_380254526.1">
    <property type="nucleotide sequence ID" value="NZ_JBHUII010000013.1"/>
</dbReference>
<dbReference type="InterPro" id="IPR007939">
    <property type="entry name" value="Cu-R_B_prcur"/>
</dbReference>
<dbReference type="EMBL" id="JBHUII010000013">
    <property type="protein sequence ID" value="MFD2207658.1"/>
    <property type="molecule type" value="Genomic_DNA"/>
</dbReference>
<reference evidence="2" key="1">
    <citation type="journal article" date="2019" name="Int. J. Syst. Evol. Microbiol.">
        <title>The Global Catalogue of Microorganisms (GCM) 10K type strain sequencing project: providing services to taxonomists for standard genome sequencing and annotation.</title>
        <authorList>
            <consortium name="The Broad Institute Genomics Platform"/>
            <consortium name="The Broad Institute Genome Sequencing Center for Infectious Disease"/>
            <person name="Wu L."/>
            <person name="Ma J."/>
        </authorList>
    </citation>
    <scope>NUCLEOTIDE SEQUENCE [LARGE SCALE GENOMIC DNA]</scope>
    <source>
        <strain evidence="2">CGMCC 4.7192</strain>
    </source>
</reference>
<dbReference type="SUPFAM" id="SSF103515">
    <property type="entry name" value="Autotransporter"/>
    <property type="match status" value="1"/>
</dbReference>
<evidence type="ECO:0000313" key="1">
    <source>
        <dbReference type="EMBL" id="MFD2207658.1"/>
    </source>
</evidence>
<dbReference type="Proteomes" id="UP001597294">
    <property type="component" value="Unassembled WGS sequence"/>
</dbReference>
<comment type="caution">
    <text evidence="1">The sequence shown here is derived from an EMBL/GenBank/DDBJ whole genome shotgun (WGS) entry which is preliminary data.</text>
</comment>
<name>A0ABW5BNB3_9PROT</name>
<evidence type="ECO:0000313" key="2">
    <source>
        <dbReference type="Proteomes" id="UP001597294"/>
    </source>
</evidence>
<proteinExistence type="predicted"/>
<dbReference type="InterPro" id="IPR036709">
    <property type="entry name" value="Autotransporte_beta_dom_sf"/>
</dbReference>
<keyword evidence="2" id="KW-1185">Reference proteome</keyword>
<accession>A0ABW5BNB3</accession>
<sequence length="247" mass="27311">MSYKFKGVTTSSLVLGVISLTGLLLTSGTSIAGESPYVYYGINFEQFEYRLGEEQDLFVWDGDAFIGTDEVKLRLRSSGDYSLDDSTFDTLEHQGLLQVPISDFFDAKGGLRYDSPKGENRGYAVLGFQGMAPQWFEIESDVYLSEKGDVSARLEVDYELLLTNRLILTPTAEIDVAFSNDAEVGVGSGLSTIETGLRLSYDLVGRNIAPYVGINYERSFGQTRDYAREDGEEADDIAIVTGLRLLF</sequence>